<name>A0A2H0NDF6_9BACT</name>
<comment type="caution">
    <text evidence="1">The sequence shown here is derived from an EMBL/GenBank/DDBJ whole genome shotgun (WGS) entry which is preliminary data.</text>
</comment>
<protein>
    <submittedName>
        <fullName evidence="1">Uncharacterized protein</fullName>
    </submittedName>
</protein>
<dbReference type="EMBL" id="PCWR01000062">
    <property type="protein sequence ID" value="PIR06195.1"/>
    <property type="molecule type" value="Genomic_DNA"/>
</dbReference>
<evidence type="ECO:0000313" key="2">
    <source>
        <dbReference type="Proteomes" id="UP000228867"/>
    </source>
</evidence>
<reference evidence="1 2" key="1">
    <citation type="submission" date="2017-09" db="EMBL/GenBank/DDBJ databases">
        <title>Depth-based differentiation of microbial function through sediment-hosted aquifers and enrichment of novel symbionts in the deep terrestrial subsurface.</title>
        <authorList>
            <person name="Probst A.J."/>
            <person name="Ladd B."/>
            <person name="Jarett J.K."/>
            <person name="Geller-Mcgrath D.E."/>
            <person name="Sieber C.M."/>
            <person name="Emerson J.B."/>
            <person name="Anantharaman K."/>
            <person name="Thomas B.C."/>
            <person name="Malmstrom R."/>
            <person name="Stieglmeier M."/>
            <person name="Klingl A."/>
            <person name="Woyke T."/>
            <person name="Ryan C.M."/>
            <person name="Banfield J.F."/>
        </authorList>
    </citation>
    <scope>NUCLEOTIDE SEQUENCE [LARGE SCALE GENOMIC DNA]</scope>
    <source>
        <strain evidence="1">CG11_big_fil_rev_8_21_14_0_20_38_23</strain>
    </source>
</reference>
<organism evidence="1 2">
    <name type="scientific">Candidatus Jorgensenbacteria bacterium CG11_big_fil_rev_8_21_14_0_20_38_23</name>
    <dbReference type="NCBI Taxonomy" id="1974594"/>
    <lineage>
        <taxon>Bacteria</taxon>
        <taxon>Candidatus Joergenseniibacteriota</taxon>
    </lineage>
</organism>
<sequence>MKYLWAYSEPQFRGRIFRKLREEYPNLSFRYPDLVQVGTPHFLWKPFETKEITNLPKEEVKKIVSTLQKPL</sequence>
<gene>
    <name evidence="1" type="ORF">COV54_02995</name>
</gene>
<dbReference type="Proteomes" id="UP000228867">
    <property type="component" value="Unassembled WGS sequence"/>
</dbReference>
<proteinExistence type="predicted"/>
<evidence type="ECO:0000313" key="1">
    <source>
        <dbReference type="EMBL" id="PIR06195.1"/>
    </source>
</evidence>
<accession>A0A2H0NDF6</accession>
<dbReference type="AlphaFoldDB" id="A0A2H0NDF6"/>